<organism evidence="2 3">
    <name type="scientific">Elsinoe australis</name>
    <dbReference type="NCBI Taxonomy" id="40998"/>
    <lineage>
        <taxon>Eukaryota</taxon>
        <taxon>Fungi</taxon>
        <taxon>Dikarya</taxon>
        <taxon>Ascomycota</taxon>
        <taxon>Pezizomycotina</taxon>
        <taxon>Dothideomycetes</taxon>
        <taxon>Dothideomycetidae</taxon>
        <taxon>Myriangiales</taxon>
        <taxon>Elsinoaceae</taxon>
        <taxon>Elsinoe</taxon>
    </lineage>
</organism>
<feature type="region of interest" description="Disordered" evidence="1">
    <location>
        <begin position="622"/>
        <end position="696"/>
    </location>
</feature>
<dbReference type="Proteomes" id="UP000308133">
    <property type="component" value="Unassembled WGS sequence"/>
</dbReference>
<gene>
    <name evidence="2" type="ORF">C1H76_6758</name>
</gene>
<comment type="caution">
    <text evidence="2">The sequence shown here is derived from an EMBL/GenBank/DDBJ whole genome shotgun (WGS) entry which is preliminary data.</text>
</comment>
<protein>
    <submittedName>
        <fullName evidence="2">Uncharacterized protein</fullName>
    </submittedName>
</protein>
<proteinExistence type="predicted"/>
<feature type="compositionally biased region" description="Polar residues" evidence="1">
    <location>
        <begin position="655"/>
        <end position="674"/>
    </location>
</feature>
<feature type="region of interest" description="Disordered" evidence="1">
    <location>
        <begin position="100"/>
        <end position="120"/>
    </location>
</feature>
<accession>A0A4U7B1M0</accession>
<evidence type="ECO:0000313" key="2">
    <source>
        <dbReference type="EMBL" id="TKX21217.1"/>
    </source>
</evidence>
<dbReference type="AlphaFoldDB" id="A0A4U7B1M0"/>
<sequence length="759" mass="82822">MLSTNEGDLETNDNRIDQYQATGSLPSYIGNVQELSIGPAPRVNATHSATLDNESEAVPGEPVSGAAWFPGIEQATFVNRFVDGVVTQQTGLPTSRRLSAQLAAATASPNPAQDGEDSSDFNIMQPTASDPGVQEAYMNRFVDEAVTGQTGLPAVRDTAMQSTPGVVGSAQHYTVPNTSGVMRFTGNNSNTNFTYVSPYSSPYPQTQPSGSPWLQQTAADFNAMLLSRSANPVPMSPYFEASNGDMASTGAQRSAYAGPFAGGVPAYLSAQGSQSGQVNLYPQAQQQQQQQQHPQLRYKHTTPADYANVHDWQAARESACPRGSPPFVPPAPAVSTSQPEQSMSQAQLSALMFDLSGPYAGGVPRQGRTIQSTFSHEEAHLPSFPPEPPVKFGLSFAQSLIDDPLPFTNAQGGKRKRKAPEPKFDIKKRGFRTLNPHGETRRQNVTDPRAWGMTNAELLKQQPSWIQGEVLLRFLLEYDACELTKARKENSSNVIKARDRAIEDRAYSLDAEKADVVSKFELEKQEFRFKKRVNEIGEEKADVEREMYLQPSLKGGIVQGEPGLQRVNNSGLNKWMKMMSSKFGETEEQTRAGRPFAIRDMEEAKKKAAQFKADRKKAATAIASGETVASEDGPAKKQTKRNNSTATNGGRKGNRTSTAAVPTSNSQLIDLTTPQPDPRTPVSATSQTPTPEHPQQVPWTVQQGYVPAATCGYESFEDRAERERQQAEASAEIAAFETSMILELANHNAIHYEHYQPQN</sequence>
<evidence type="ECO:0000256" key="1">
    <source>
        <dbReference type="SAM" id="MobiDB-lite"/>
    </source>
</evidence>
<evidence type="ECO:0000313" key="3">
    <source>
        <dbReference type="Proteomes" id="UP000308133"/>
    </source>
</evidence>
<name>A0A4U7B1M0_9PEZI</name>
<dbReference type="EMBL" id="PTQR01000082">
    <property type="protein sequence ID" value="TKX21217.1"/>
    <property type="molecule type" value="Genomic_DNA"/>
</dbReference>
<reference evidence="2 3" key="1">
    <citation type="submission" date="2018-02" db="EMBL/GenBank/DDBJ databases">
        <title>Draft genome sequences of Elsinoe sp., causing black scab on jojoba.</title>
        <authorList>
            <person name="Stodart B."/>
            <person name="Jeffress S."/>
            <person name="Ash G."/>
            <person name="Arun Chinnappa K."/>
        </authorList>
    </citation>
    <scope>NUCLEOTIDE SEQUENCE [LARGE SCALE GENOMIC DNA]</scope>
    <source>
        <strain evidence="2 3">Hillstone_2</strain>
    </source>
</reference>